<protein>
    <submittedName>
        <fullName evidence="1">Uncharacterized protein</fullName>
    </submittedName>
</protein>
<name>A0AAW1U2K4_9CUCU</name>
<dbReference type="AlphaFoldDB" id="A0AAW1U2K4"/>
<keyword evidence="2" id="KW-1185">Reference proteome</keyword>
<reference evidence="1 2" key="1">
    <citation type="submission" date="2023-03" db="EMBL/GenBank/DDBJ databases">
        <title>Genome insight into feeding habits of ladybird beetles.</title>
        <authorList>
            <person name="Li H.-S."/>
            <person name="Huang Y.-H."/>
            <person name="Pang H."/>
        </authorList>
    </citation>
    <scope>NUCLEOTIDE SEQUENCE [LARGE SCALE GENOMIC DNA]</scope>
    <source>
        <strain evidence="1">SYSU_2023b</strain>
        <tissue evidence="1">Whole body</tissue>
    </source>
</reference>
<evidence type="ECO:0000313" key="2">
    <source>
        <dbReference type="Proteomes" id="UP001431783"/>
    </source>
</evidence>
<accession>A0AAW1U2K4</accession>
<organism evidence="1 2">
    <name type="scientific">Henosepilachna vigintioctopunctata</name>
    <dbReference type="NCBI Taxonomy" id="420089"/>
    <lineage>
        <taxon>Eukaryota</taxon>
        <taxon>Metazoa</taxon>
        <taxon>Ecdysozoa</taxon>
        <taxon>Arthropoda</taxon>
        <taxon>Hexapoda</taxon>
        <taxon>Insecta</taxon>
        <taxon>Pterygota</taxon>
        <taxon>Neoptera</taxon>
        <taxon>Endopterygota</taxon>
        <taxon>Coleoptera</taxon>
        <taxon>Polyphaga</taxon>
        <taxon>Cucujiformia</taxon>
        <taxon>Coccinelloidea</taxon>
        <taxon>Coccinellidae</taxon>
        <taxon>Epilachninae</taxon>
        <taxon>Epilachnini</taxon>
        <taxon>Henosepilachna</taxon>
    </lineage>
</organism>
<comment type="caution">
    <text evidence="1">The sequence shown here is derived from an EMBL/GenBank/DDBJ whole genome shotgun (WGS) entry which is preliminary data.</text>
</comment>
<dbReference type="Proteomes" id="UP001431783">
    <property type="component" value="Unassembled WGS sequence"/>
</dbReference>
<dbReference type="EMBL" id="JARQZJ010000032">
    <property type="protein sequence ID" value="KAK9874517.1"/>
    <property type="molecule type" value="Genomic_DNA"/>
</dbReference>
<evidence type="ECO:0000313" key="1">
    <source>
        <dbReference type="EMBL" id="KAK9874517.1"/>
    </source>
</evidence>
<proteinExistence type="predicted"/>
<gene>
    <name evidence="1" type="ORF">WA026_005361</name>
</gene>
<sequence length="350" mass="39622">MVLQQLQEEWKWGVTVAAETTCWFRPARHHDVRSDGGKNFGEDRPPHWIIFVAVDISNVFNTRRWGKVLSLDQPPVELLHAHKGLSISTGVTAIAYADDHRFIIEASQKEEAHGRAGCCIVRGWRRNGWRAGGWRCGAGKDGGVDPEIPRKGTSELTECLWWGLHLDNTLSRQSGRLGEKMEALSKVDAKREGFLYIGGREWRLPGVRECRQDGQYTGIRKLVKEVGVCQGKWLAWTRRLVKDLRLWAMDPLVLLPKGLCKTMEDTCSTCRAPDSGRNILSSNVKDGGKRRAAWGGFYGFYSRNWKYNGKDGGRQRSMNCLYDFVVDIMSIKEMKIGGKRRGTFPPLDEG</sequence>